<dbReference type="EMBL" id="FXZK01000003">
    <property type="protein sequence ID" value="SMY07955.1"/>
    <property type="molecule type" value="Genomic_DNA"/>
</dbReference>
<evidence type="ECO:0000313" key="1">
    <source>
        <dbReference type="EMBL" id="SMY07955.1"/>
    </source>
</evidence>
<accession>A0A238LEW4</accession>
<keyword evidence="2" id="KW-1185">Reference proteome</keyword>
<dbReference type="OrthoDB" id="7667870at2"/>
<sequence>MSNTPAATIILGCDPEVTLNIYEDAGSLLFLLDQPEGADAVDIDGIFFDLNTTSSVESLSVYPFVDTAQVTGFENVIDSTTTLSNGASVPQAYDVGVQFGSVPGSTEGEFNDVGFNITATDGTPLTIDDLDLDNIALVVDSDTDAGKVLTVGGAPETLLEEDFDDIHDPDDSAAIVSDDRWDVKNDQLYTDGYNDGKLVFAKVETDKAVAFSFDIRAENAHAFEDGGCYGDTFRVEVNIDGQGWVLLDEFVVDEHTNTFTGSLTGQTFGEDSTSLTYDVDGAGDSVQFRFDNDATSSDEQFYIDNVTIQAEGDACLPLDLCDPAPSEVLIDEDFDDICDPDDSAAIKSDDGWDVKYDQLYTDGCNDGKLLFEQVSTDEPVEFAFDIRADNADKFEADGCYGDSFKVEVNIDGEGWVLLDEFVVDEHTNTFTGSLTGQTFGEDSTTLTYNGGVLDTADQSVQFRFDNDASASDERFYIDNVTLETNPDGCAPVDDEPEDDLEDCWTDTSDDDDDDDCWWWFW</sequence>
<gene>
    <name evidence="1" type="ORF">LOM8899_02100</name>
</gene>
<protein>
    <submittedName>
        <fullName evidence="1">Uncharacterized protein</fullName>
    </submittedName>
</protein>
<name>A0A238LEW4_9RHOB</name>
<dbReference type="Gene3D" id="2.60.120.260">
    <property type="entry name" value="Galactose-binding domain-like"/>
    <property type="match status" value="1"/>
</dbReference>
<proteinExistence type="predicted"/>
<organism evidence="1 2">
    <name type="scientific">Flavimaricola marinus</name>
    <dbReference type="NCBI Taxonomy" id="1819565"/>
    <lineage>
        <taxon>Bacteria</taxon>
        <taxon>Pseudomonadati</taxon>
        <taxon>Pseudomonadota</taxon>
        <taxon>Alphaproteobacteria</taxon>
        <taxon>Rhodobacterales</taxon>
        <taxon>Paracoccaceae</taxon>
        <taxon>Flavimaricola</taxon>
    </lineage>
</organism>
<dbReference type="AlphaFoldDB" id="A0A238LEW4"/>
<evidence type="ECO:0000313" key="2">
    <source>
        <dbReference type="Proteomes" id="UP000201613"/>
    </source>
</evidence>
<reference evidence="1 2" key="1">
    <citation type="submission" date="2017-05" db="EMBL/GenBank/DDBJ databases">
        <authorList>
            <person name="Song R."/>
            <person name="Chenine A.L."/>
            <person name="Ruprecht R.M."/>
        </authorList>
    </citation>
    <scope>NUCLEOTIDE SEQUENCE [LARGE SCALE GENOMIC DNA]</scope>
    <source>
        <strain evidence="1 2">CECT 8899</strain>
    </source>
</reference>
<dbReference type="Proteomes" id="UP000201613">
    <property type="component" value="Unassembled WGS sequence"/>
</dbReference>
<dbReference type="RefSeq" id="WP_093992135.1">
    <property type="nucleotide sequence ID" value="NZ_FXZK01000003.1"/>
</dbReference>